<dbReference type="Pfam" id="PF12937">
    <property type="entry name" value="F-box-like"/>
    <property type="match status" value="1"/>
</dbReference>
<dbReference type="SUPFAM" id="SSF52047">
    <property type="entry name" value="RNI-like"/>
    <property type="match status" value="1"/>
</dbReference>
<evidence type="ECO:0000313" key="4">
    <source>
        <dbReference type="Proteomes" id="UP001465976"/>
    </source>
</evidence>
<name>A0ABR3FDR2_9AGAR</name>
<dbReference type="InterPro" id="IPR032675">
    <property type="entry name" value="LRR_dom_sf"/>
</dbReference>
<sequence>MASSCENCNFKSKHQYPPVRIEQLYSYHAPLNGSELEKHLRILHDEEEDVKDYAAEISRLRGTLEKLVEEKDALERKICDRRTLTSALRRIPTEIWVRIFSLSGYVDHTETVPSSDVKEREERERALNAQFNTSLRLSHVCSRWRAIALNAPEVWTSICINLYSPDAVGLLELYLTHSKGRETLDVIIWDYGIADPRNRANVHHGRRLEKGARAFQRLMSAENTARFRSLTILMTSDRFRLDRTRSPLHESPALFFSRLEYLHITSKLPQSGYPAWLWQGLRQAPKLNEACIGSVIGFETVTNDRLRALHIEPVGHHSLLSSIPNLPHLESLSVRDTQLTLHRPLDPPVRCQTLRDLRIVYTNGNRHASGHNLLLSLDIPNLRSLDLHFQQSEHFMEALSTLSPLHALRSSLQKLSLTLKQNSTHNDISKFLTWLPNIVELELNSPDSPTWFDTEKTAMTELLQDIIHDASLGKQLQRVTLVAENHSITNELVSMCVRFLEAKRAWSVDTQGKGGSMITYFCLVGLLQDAQPLADDLDLVDRLEVLASQGPTQCIITNRERSLYFFPR</sequence>
<dbReference type="EMBL" id="JBAHYK010000504">
    <property type="protein sequence ID" value="KAL0573450.1"/>
    <property type="molecule type" value="Genomic_DNA"/>
</dbReference>
<protein>
    <recommendedName>
        <fullName evidence="2">F-box domain-containing protein</fullName>
    </recommendedName>
</protein>
<gene>
    <name evidence="3" type="ORF">V5O48_008505</name>
</gene>
<evidence type="ECO:0000256" key="1">
    <source>
        <dbReference type="SAM" id="Coils"/>
    </source>
</evidence>
<keyword evidence="1" id="KW-0175">Coiled coil</keyword>
<comment type="caution">
    <text evidence="3">The sequence shown here is derived from an EMBL/GenBank/DDBJ whole genome shotgun (WGS) entry which is preliminary data.</text>
</comment>
<evidence type="ECO:0000313" key="3">
    <source>
        <dbReference type="EMBL" id="KAL0573450.1"/>
    </source>
</evidence>
<dbReference type="InterPro" id="IPR036047">
    <property type="entry name" value="F-box-like_dom_sf"/>
</dbReference>
<dbReference type="Gene3D" id="1.20.1280.50">
    <property type="match status" value="1"/>
</dbReference>
<dbReference type="Proteomes" id="UP001465976">
    <property type="component" value="Unassembled WGS sequence"/>
</dbReference>
<accession>A0ABR3FDR2</accession>
<dbReference type="SUPFAM" id="SSF81383">
    <property type="entry name" value="F-box domain"/>
    <property type="match status" value="1"/>
</dbReference>
<keyword evidence="4" id="KW-1185">Reference proteome</keyword>
<dbReference type="InterPro" id="IPR001810">
    <property type="entry name" value="F-box_dom"/>
</dbReference>
<organism evidence="3 4">
    <name type="scientific">Marasmius crinis-equi</name>
    <dbReference type="NCBI Taxonomy" id="585013"/>
    <lineage>
        <taxon>Eukaryota</taxon>
        <taxon>Fungi</taxon>
        <taxon>Dikarya</taxon>
        <taxon>Basidiomycota</taxon>
        <taxon>Agaricomycotina</taxon>
        <taxon>Agaricomycetes</taxon>
        <taxon>Agaricomycetidae</taxon>
        <taxon>Agaricales</taxon>
        <taxon>Marasmiineae</taxon>
        <taxon>Marasmiaceae</taxon>
        <taxon>Marasmius</taxon>
    </lineage>
</organism>
<feature type="coiled-coil region" evidence="1">
    <location>
        <begin position="36"/>
        <end position="77"/>
    </location>
</feature>
<reference evidence="3 4" key="1">
    <citation type="submission" date="2024-02" db="EMBL/GenBank/DDBJ databases">
        <title>A draft genome for the cacao thread blight pathogen Marasmius crinis-equi.</title>
        <authorList>
            <person name="Cohen S.P."/>
            <person name="Baruah I.K."/>
            <person name="Amoako-Attah I."/>
            <person name="Bukari Y."/>
            <person name="Meinhardt L.W."/>
            <person name="Bailey B.A."/>
        </authorList>
    </citation>
    <scope>NUCLEOTIDE SEQUENCE [LARGE SCALE GENOMIC DNA]</scope>
    <source>
        <strain evidence="3 4">GH-76</strain>
    </source>
</reference>
<feature type="domain" description="F-box" evidence="2">
    <location>
        <begin position="89"/>
        <end position="160"/>
    </location>
</feature>
<evidence type="ECO:0000259" key="2">
    <source>
        <dbReference type="Pfam" id="PF12937"/>
    </source>
</evidence>
<dbReference type="Gene3D" id="3.80.10.10">
    <property type="entry name" value="Ribonuclease Inhibitor"/>
    <property type="match status" value="1"/>
</dbReference>
<proteinExistence type="predicted"/>